<dbReference type="InterPro" id="IPR026992">
    <property type="entry name" value="DIOX_N"/>
</dbReference>
<dbReference type="GO" id="GO:0016491">
    <property type="term" value="F:oxidoreductase activity"/>
    <property type="evidence" value="ECO:0007669"/>
    <property type="project" value="UniProtKB-KW"/>
</dbReference>
<dbReference type="Gene3D" id="2.60.120.330">
    <property type="entry name" value="B-lactam Antibiotic, Isopenicillin N Synthase, Chain"/>
    <property type="match status" value="1"/>
</dbReference>
<dbReference type="InterPro" id="IPR050295">
    <property type="entry name" value="Plant_2OG-oxidoreductases"/>
</dbReference>
<dbReference type="InterPro" id="IPR005123">
    <property type="entry name" value="Oxoglu/Fe-dep_dioxygenase_dom"/>
</dbReference>
<dbReference type="InterPro" id="IPR044861">
    <property type="entry name" value="IPNS-like_FE2OG_OXY"/>
</dbReference>
<gene>
    <name evidence="7" type="ORF">VNO80_23765</name>
</gene>
<dbReference type="GO" id="GO:0031418">
    <property type="term" value="F:L-ascorbic acid binding"/>
    <property type="evidence" value="ECO:0007669"/>
    <property type="project" value="UniProtKB-KW"/>
</dbReference>
<organism evidence="7 8">
    <name type="scientific">Phaseolus coccineus</name>
    <name type="common">Scarlet runner bean</name>
    <name type="synonym">Phaseolus multiflorus</name>
    <dbReference type="NCBI Taxonomy" id="3886"/>
    <lineage>
        <taxon>Eukaryota</taxon>
        <taxon>Viridiplantae</taxon>
        <taxon>Streptophyta</taxon>
        <taxon>Embryophyta</taxon>
        <taxon>Tracheophyta</taxon>
        <taxon>Spermatophyta</taxon>
        <taxon>Magnoliopsida</taxon>
        <taxon>eudicotyledons</taxon>
        <taxon>Gunneridae</taxon>
        <taxon>Pentapetalae</taxon>
        <taxon>rosids</taxon>
        <taxon>fabids</taxon>
        <taxon>Fabales</taxon>
        <taxon>Fabaceae</taxon>
        <taxon>Papilionoideae</taxon>
        <taxon>50 kb inversion clade</taxon>
        <taxon>NPAAA clade</taxon>
        <taxon>indigoferoid/millettioid clade</taxon>
        <taxon>Phaseoleae</taxon>
        <taxon>Phaseolus</taxon>
    </lineage>
</organism>
<reference evidence="7 8" key="1">
    <citation type="submission" date="2024-01" db="EMBL/GenBank/DDBJ databases">
        <title>The genomes of 5 underutilized Papilionoideae crops provide insights into root nodulation and disease resistanc.</title>
        <authorList>
            <person name="Jiang F."/>
        </authorList>
    </citation>
    <scope>NUCLEOTIDE SEQUENCE [LARGE SCALE GENOMIC DNA]</scope>
    <source>
        <strain evidence="7">JINMINGXINNONG_FW02</strain>
        <tissue evidence="7">Leaves</tissue>
    </source>
</reference>
<dbReference type="GO" id="GO:0046872">
    <property type="term" value="F:metal ion binding"/>
    <property type="evidence" value="ECO:0007669"/>
    <property type="project" value="UniProtKB-KW"/>
</dbReference>
<comment type="caution">
    <text evidence="7">The sequence shown here is derived from an EMBL/GenBank/DDBJ whole genome shotgun (WGS) entry which is preliminary data.</text>
</comment>
<evidence type="ECO:0000256" key="3">
    <source>
        <dbReference type="ARBA" id="ARBA00022896"/>
    </source>
</evidence>
<dbReference type="SUPFAM" id="SSF51197">
    <property type="entry name" value="Clavaminate synthase-like"/>
    <property type="match status" value="1"/>
</dbReference>
<feature type="domain" description="Fe2OG dioxygenase" evidence="6">
    <location>
        <begin position="180"/>
        <end position="289"/>
    </location>
</feature>
<name>A0AAN9QVW0_PHACN</name>
<keyword evidence="3" id="KW-0847">Vitamin C</keyword>
<evidence type="ECO:0000256" key="1">
    <source>
        <dbReference type="ARBA" id="ARBA00008056"/>
    </source>
</evidence>
<proteinExistence type="inferred from homology"/>
<evidence type="ECO:0000313" key="8">
    <source>
        <dbReference type="Proteomes" id="UP001374584"/>
    </source>
</evidence>
<dbReference type="PRINTS" id="PR00682">
    <property type="entry name" value="IPNSYNTHASE"/>
</dbReference>
<keyword evidence="5" id="KW-0560">Oxidoreductase</keyword>
<evidence type="ECO:0000256" key="2">
    <source>
        <dbReference type="ARBA" id="ARBA00022723"/>
    </source>
</evidence>
<keyword evidence="2 5" id="KW-0479">Metal-binding</keyword>
<comment type="similarity">
    <text evidence="1 5">Belongs to the iron/ascorbate-dependent oxidoreductase family.</text>
</comment>
<keyword evidence="4 5" id="KW-0408">Iron</keyword>
<dbReference type="EMBL" id="JAYMYR010000008">
    <property type="protein sequence ID" value="KAK7348966.1"/>
    <property type="molecule type" value="Genomic_DNA"/>
</dbReference>
<dbReference type="PROSITE" id="PS51471">
    <property type="entry name" value="FE2OG_OXY"/>
    <property type="match status" value="1"/>
</dbReference>
<dbReference type="FunFam" id="2.60.120.330:FF:000012">
    <property type="entry name" value="Gibberellin 20 oxidase 1"/>
    <property type="match status" value="1"/>
</dbReference>
<dbReference type="Pfam" id="PF14226">
    <property type="entry name" value="DIOX_N"/>
    <property type="match status" value="1"/>
</dbReference>
<sequence length="344" mass="39707">MGNIDPAFVQSTEHRPKPKVVEVNEIPVIDLSGSRDESLVISEIGKACEEWGFFQVINHGIPSELGKEVEIEAKKFFGMDLEEKRKVRRDEFNAMGYHDGEHTKNVRDWKEVFDYLVEDHAQVPSSYEPHDKDLRTLTNQWPQHSLHFRETMEEYSREVEKLAHKLLGLILSSLGLAADKFHGCFKNQLSMVRLNYYPPCPFPDLALGVGHHKDSSALTVLAQDDVGGLQVKRKSDGEWIPVKPCPDAFIINVGDIVQVWSNDKYESVEHRVVVNTTKERFSVPFFFFPAHHVTVKPSEELVNGQNPARFREYNYGKFFANRNRSDFKKRDVENIQIQHFRILD</sequence>
<evidence type="ECO:0000313" key="7">
    <source>
        <dbReference type="EMBL" id="KAK7348966.1"/>
    </source>
</evidence>
<accession>A0AAN9QVW0</accession>
<dbReference type="InterPro" id="IPR027443">
    <property type="entry name" value="IPNS-like_sf"/>
</dbReference>
<evidence type="ECO:0000256" key="5">
    <source>
        <dbReference type="RuleBase" id="RU003682"/>
    </source>
</evidence>
<dbReference type="Proteomes" id="UP001374584">
    <property type="component" value="Unassembled WGS sequence"/>
</dbReference>
<evidence type="ECO:0000256" key="4">
    <source>
        <dbReference type="ARBA" id="ARBA00023004"/>
    </source>
</evidence>
<dbReference type="PANTHER" id="PTHR47991">
    <property type="entry name" value="OXOGLUTARATE/IRON-DEPENDENT DIOXYGENASE"/>
    <property type="match status" value="1"/>
</dbReference>
<keyword evidence="8" id="KW-1185">Reference proteome</keyword>
<evidence type="ECO:0000259" key="6">
    <source>
        <dbReference type="PROSITE" id="PS51471"/>
    </source>
</evidence>
<dbReference type="Pfam" id="PF03171">
    <property type="entry name" value="2OG-FeII_Oxy"/>
    <property type="match status" value="1"/>
</dbReference>
<protein>
    <recommendedName>
        <fullName evidence="6">Fe2OG dioxygenase domain-containing protein</fullName>
    </recommendedName>
</protein>
<dbReference type="AlphaFoldDB" id="A0AAN9QVW0"/>